<dbReference type="Gene3D" id="3.40.50.1820">
    <property type="entry name" value="alpha/beta hydrolase"/>
    <property type="match status" value="1"/>
</dbReference>
<dbReference type="InterPro" id="IPR001375">
    <property type="entry name" value="Peptidase_S9_cat"/>
</dbReference>
<evidence type="ECO:0000313" key="3">
    <source>
        <dbReference type="EMBL" id="ESK84325.1"/>
    </source>
</evidence>
<accession>V2WVV3</accession>
<dbReference type="InterPro" id="IPR050585">
    <property type="entry name" value="Xaa-Pro_dipeptidyl-ppase/CocE"/>
</dbReference>
<organism evidence="3 4">
    <name type="scientific">Moniliophthora roreri (strain MCA 2997)</name>
    <name type="common">Cocoa frosty pod rot fungus</name>
    <name type="synonym">Crinipellis roreri</name>
    <dbReference type="NCBI Taxonomy" id="1381753"/>
    <lineage>
        <taxon>Eukaryota</taxon>
        <taxon>Fungi</taxon>
        <taxon>Dikarya</taxon>
        <taxon>Basidiomycota</taxon>
        <taxon>Agaricomycotina</taxon>
        <taxon>Agaricomycetes</taxon>
        <taxon>Agaricomycetidae</taxon>
        <taxon>Agaricales</taxon>
        <taxon>Marasmiineae</taxon>
        <taxon>Marasmiaceae</taxon>
        <taxon>Moniliophthora</taxon>
    </lineage>
</organism>
<evidence type="ECO:0000259" key="2">
    <source>
        <dbReference type="Pfam" id="PF00326"/>
    </source>
</evidence>
<dbReference type="SUPFAM" id="SSF53474">
    <property type="entry name" value="alpha/beta-Hydrolases"/>
    <property type="match status" value="1"/>
</dbReference>
<reference evidence="3 4" key="1">
    <citation type="journal article" date="2014" name="BMC Genomics">
        <title>Genome and secretome analysis of the hemibiotrophic fungal pathogen, Moniliophthora roreri, which causes frosty pod rot disease of cacao: mechanisms of the biotrophic and necrotrophic phases.</title>
        <authorList>
            <person name="Meinhardt L.W."/>
            <person name="Costa G.G.L."/>
            <person name="Thomazella D.P.T."/>
            <person name="Teixeira P.J.P.L."/>
            <person name="Carazzolle M.F."/>
            <person name="Schuster S.C."/>
            <person name="Carlson J.E."/>
            <person name="Guiltinan M.J."/>
            <person name="Mieczkowski P."/>
            <person name="Farmer A."/>
            <person name="Ramaraj T."/>
            <person name="Crozier J."/>
            <person name="Davis R.E."/>
            <person name="Shao J."/>
            <person name="Melnick R.L."/>
            <person name="Pereira G.A.G."/>
            <person name="Bailey B.A."/>
        </authorList>
    </citation>
    <scope>NUCLEOTIDE SEQUENCE [LARGE SCALE GENOMIC DNA]</scope>
    <source>
        <strain evidence="3 4">MCA 2997</strain>
    </source>
</reference>
<gene>
    <name evidence="3" type="ORF">Moror_10221</name>
</gene>
<dbReference type="AlphaFoldDB" id="V2WVV3"/>
<dbReference type="HOGENOM" id="CLU_012236_1_0_1"/>
<dbReference type="PANTHER" id="PTHR43056">
    <property type="entry name" value="PEPTIDASE S9 PROLYL OLIGOPEPTIDASE"/>
    <property type="match status" value="1"/>
</dbReference>
<comment type="caution">
    <text evidence="3">The sequence shown here is derived from an EMBL/GenBank/DDBJ whole genome shotgun (WGS) entry which is preliminary data.</text>
</comment>
<dbReference type="InterPro" id="IPR029058">
    <property type="entry name" value="AB_hydrolase_fold"/>
</dbReference>
<dbReference type="PANTHER" id="PTHR43056:SF5">
    <property type="entry name" value="PEPTIDASE S9 PROLYL OLIGOPEPTIDASE CATALYTIC DOMAIN-CONTAINING PROTEIN"/>
    <property type="match status" value="1"/>
</dbReference>
<sequence length="664" mass="72429">MSPQRAPYGTWDTPITADAITGDVRISLFSRVILVADPSFHLTVNIAIRHCRRPDHLDHLPPRNSSTGKGSEPFSLTPVLNAISSGQEWDASDGVHEYGGGAATIYDGIAYFSNVKDGRVYRVSVKDDGAAPEAVTPEGPYRYANLAVHPKYTNLIVAILEDHTHDTPSEVVNTLCLIDTNTKTVSPKLVSGDDFYAHPVFSTDGNYLAWQEWSFPDMPWDGSELHVAKVQVDGGSLTLKSNVKVAGEKETYSAGYPLWASSETLIFISNTSGFDNPWKYTVSDGKASPILPEPIEEDFSDTMWFLSMFPFAVIAGGKQGIFSSWKDGKSVFSLIGINSGSRSDVPGSYVHIDSVRAVGDDGVAFIGTSSYEGDSVVLYTTDGDYNVLKPNPNSDKFDPSIVSVAQGIALPGPLYVVYYPPHNPDYQGLVGEKPPCMVSVHGGPTGMAYQGLDWNIQYYTSRGFAWLDVNYGGSSGYGTEYRDRLNGEWGIADVEDCILAVKAMSQGGEIDSQRVVIRGRSSGGFATLLSLCHSSDPKTYAGGTSLAGISDVLKLAEDTHKFESQYTFKLIGGTPEEVPENYKDRSAINHIDDFNRPLVLLQGDQDRVVPPEQSQAIYDGIKARGGDVELKLYPGEGHHIEQQEHQKDALERELAFYTRILGLK</sequence>
<proteinExistence type="predicted"/>
<feature type="region of interest" description="Disordered" evidence="1">
    <location>
        <begin position="55"/>
        <end position="74"/>
    </location>
</feature>
<name>V2WVV3_MONRO</name>
<dbReference type="Proteomes" id="UP000017559">
    <property type="component" value="Unassembled WGS sequence"/>
</dbReference>
<feature type="domain" description="Peptidase S9 prolyl oligopeptidase catalytic" evidence="2">
    <location>
        <begin position="452"/>
        <end position="662"/>
    </location>
</feature>
<dbReference type="OrthoDB" id="43744at2759"/>
<dbReference type="KEGG" id="mrr:Moror_10221"/>
<dbReference type="EMBL" id="AWSO01001324">
    <property type="protein sequence ID" value="ESK84325.1"/>
    <property type="molecule type" value="Genomic_DNA"/>
</dbReference>
<protein>
    <submittedName>
        <fullName evidence="3">Peptidase prolyl oligopeptidase active site region</fullName>
    </submittedName>
</protein>
<dbReference type="GO" id="GO:0008236">
    <property type="term" value="F:serine-type peptidase activity"/>
    <property type="evidence" value="ECO:0007669"/>
    <property type="project" value="InterPro"/>
</dbReference>
<evidence type="ECO:0000256" key="1">
    <source>
        <dbReference type="SAM" id="MobiDB-lite"/>
    </source>
</evidence>
<dbReference type="GO" id="GO:0006508">
    <property type="term" value="P:proteolysis"/>
    <property type="evidence" value="ECO:0007669"/>
    <property type="project" value="InterPro"/>
</dbReference>
<evidence type="ECO:0000313" key="4">
    <source>
        <dbReference type="Proteomes" id="UP000017559"/>
    </source>
</evidence>
<keyword evidence="4" id="KW-1185">Reference proteome</keyword>
<dbReference type="SUPFAM" id="SSF82171">
    <property type="entry name" value="DPP6 N-terminal domain-like"/>
    <property type="match status" value="1"/>
</dbReference>
<dbReference type="Gene3D" id="2.120.10.30">
    <property type="entry name" value="TolB, C-terminal domain"/>
    <property type="match status" value="1"/>
</dbReference>
<dbReference type="Pfam" id="PF00326">
    <property type="entry name" value="Peptidase_S9"/>
    <property type="match status" value="1"/>
</dbReference>
<dbReference type="InterPro" id="IPR011042">
    <property type="entry name" value="6-blade_b-propeller_TolB-like"/>
</dbReference>